<evidence type="ECO:0000313" key="2">
    <source>
        <dbReference type="Proteomes" id="UP000832034"/>
    </source>
</evidence>
<accession>A0ABY4E788</accession>
<evidence type="ECO:0008006" key="3">
    <source>
        <dbReference type="Google" id="ProtNLM"/>
    </source>
</evidence>
<reference evidence="1" key="1">
    <citation type="submission" date="2021-12" db="EMBL/GenBank/DDBJ databases">
        <authorList>
            <person name="Veyrier F.J."/>
        </authorList>
    </citation>
    <scope>NUCLEOTIDE SEQUENCE</scope>
    <source>
        <strain evidence="1">SAG 1488-6</strain>
    </source>
</reference>
<sequence>MGKILTEHIHLAYELGKKVFSKYMTLTQAASELVHIGMNKKSAEMYVTFYLCLRRGSVATRDINLEALNYFLNRILQEETTENFAVAMKSFKSHIDWYENEF</sequence>
<name>A0ABY4E788_VITST</name>
<evidence type="ECO:0000313" key="1">
    <source>
        <dbReference type="EMBL" id="UOO91615.1"/>
    </source>
</evidence>
<proteinExistence type="predicted"/>
<protein>
    <recommendedName>
        <fullName evidence="3">HEPN domain-containing protein</fullName>
    </recommendedName>
</protein>
<dbReference type="Proteomes" id="UP000832034">
    <property type="component" value="Chromosome"/>
</dbReference>
<reference evidence="1" key="2">
    <citation type="journal article" date="2022" name="Res Sq">
        <title>Evolution of multicellular longitudinally dividing oral cavity symbionts (Neisseriaceae).</title>
        <authorList>
            <person name="Nyongesa S."/>
            <person name="Weber P."/>
            <person name="Bernet E."/>
            <person name="Pullido F."/>
            <person name="Nieckarz M."/>
            <person name="Delaby M."/>
            <person name="Nieves C."/>
            <person name="Viehboeck T."/>
            <person name="Krause N."/>
            <person name="Rivera-Millot A."/>
            <person name="Nakamura A."/>
            <person name="Vischer N."/>
            <person name="VanNieuwenhze M."/>
            <person name="Brun Y."/>
            <person name="Cava F."/>
            <person name="Bulgheresi S."/>
            <person name="Veyrier F."/>
        </authorList>
    </citation>
    <scope>NUCLEOTIDE SEQUENCE</scope>
    <source>
        <strain evidence="1">SAG 1488-6</strain>
    </source>
</reference>
<dbReference type="RefSeq" id="WP_019958419.1">
    <property type="nucleotide sequence ID" value="NZ_CP091512.1"/>
</dbReference>
<organism evidence="1 2">
    <name type="scientific">Vitreoscilla stercoraria</name>
    <dbReference type="NCBI Taxonomy" id="61"/>
    <lineage>
        <taxon>Bacteria</taxon>
        <taxon>Pseudomonadati</taxon>
        <taxon>Pseudomonadota</taxon>
        <taxon>Betaproteobacteria</taxon>
        <taxon>Neisseriales</taxon>
        <taxon>Neisseriaceae</taxon>
        <taxon>Vitreoscilla</taxon>
    </lineage>
</organism>
<keyword evidence="2" id="KW-1185">Reference proteome</keyword>
<gene>
    <name evidence="1" type="ORF">LVJ81_08135</name>
</gene>
<dbReference type="EMBL" id="CP091512">
    <property type="protein sequence ID" value="UOO91615.1"/>
    <property type="molecule type" value="Genomic_DNA"/>
</dbReference>